<proteinExistence type="predicted"/>
<keyword evidence="3" id="KW-0186">Copper</keyword>
<evidence type="ECO:0000256" key="4">
    <source>
        <dbReference type="SAM" id="MobiDB-lite"/>
    </source>
</evidence>
<dbReference type="InterPro" id="IPR011707">
    <property type="entry name" value="Cu-oxidase-like_N"/>
</dbReference>
<dbReference type="InterPro" id="IPR045087">
    <property type="entry name" value="Cu-oxidase_fam"/>
</dbReference>
<dbReference type="PANTHER" id="PTHR11709">
    <property type="entry name" value="MULTI-COPPER OXIDASE"/>
    <property type="match status" value="1"/>
</dbReference>
<dbReference type="InterPro" id="IPR002355">
    <property type="entry name" value="Cu_oxidase_Cu_BS"/>
</dbReference>
<reference evidence="8 9" key="1">
    <citation type="journal article" date="2019" name="Int. J. Syst. Evol. Microbiol.">
        <title>The Global Catalogue of Microorganisms (GCM) 10K type strain sequencing project: providing services to taxonomists for standard genome sequencing and annotation.</title>
        <authorList>
            <consortium name="The Broad Institute Genomics Platform"/>
            <consortium name="The Broad Institute Genome Sequencing Center for Infectious Disease"/>
            <person name="Wu L."/>
            <person name="Ma J."/>
        </authorList>
    </citation>
    <scope>NUCLEOTIDE SEQUENCE [LARGE SCALE GENOMIC DNA]</scope>
    <source>
        <strain evidence="8 9">JCM 19585</strain>
    </source>
</reference>
<evidence type="ECO:0000256" key="3">
    <source>
        <dbReference type="ARBA" id="ARBA00023008"/>
    </source>
</evidence>
<feature type="compositionally biased region" description="Pro residues" evidence="4">
    <location>
        <begin position="54"/>
        <end position="65"/>
    </location>
</feature>
<dbReference type="Pfam" id="PF07731">
    <property type="entry name" value="Cu-oxidase_2"/>
    <property type="match status" value="1"/>
</dbReference>
<dbReference type="PROSITE" id="PS51257">
    <property type="entry name" value="PROKAR_LIPOPROTEIN"/>
    <property type="match status" value="1"/>
</dbReference>
<dbReference type="EMBL" id="BMPF01000004">
    <property type="protein sequence ID" value="GGL40643.1"/>
    <property type="molecule type" value="Genomic_DNA"/>
</dbReference>
<dbReference type="SUPFAM" id="SSF49503">
    <property type="entry name" value="Cupredoxins"/>
    <property type="match status" value="3"/>
</dbReference>
<dbReference type="CDD" id="cd13896">
    <property type="entry name" value="CuRO_3_CopA"/>
    <property type="match status" value="1"/>
</dbReference>
<dbReference type="GeneID" id="55825641"/>
<dbReference type="Pfam" id="PF00394">
    <property type="entry name" value="Cu-oxidase"/>
    <property type="match status" value="1"/>
</dbReference>
<feature type="domain" description="Plastocyanin-like" evidence="6">
    <location>
        <begin position="384"/>
        <end position="480"/>
    </location>
</feature>
<keyword evidence="9" id="KW-1185">Reference proteome</keyword>
<sequence length="483" mass="53435">MTDFTRRRFLAAFTGTGLSAFAGCATPFSRGGRGPSPPIGEGDQDSDETFNPPTYTPPEPTPLPDPDVKRTLRATAATITLGPNATSQSWVYDGQYVGPELRVSEGDIVEVALQNDLPAVTTTHWHGIPLQNAMDGVPYVTQDPVTRGSSFTYTFRAEPPGTYFYHSHVGLQLDRGLLGPLIIEEDDPHIDYDREFTVIFDDYLNQPPEPLSDDGRDGMGGMGGMMGSDVRPPYTGLLADGRLPSNPRTLDVAEGERIRFRFVNAASATEFRTRLAGHQMTVSHVDGRPVDPVPVDEFVFGPGERYDAVVELTNPGAWQLRAAAVKGDESPARLDVRYGGHDGTPQAPDWGGRRLQYHDLHARDKISVSGSPDRVYDLTLSRAGRSYTWLIDGQAYPNAEPLDIREGEHVRFRLRNHSPVTHPMHLHGHFFRVGDALMDTIRVPGHMGQVSLDFRADNPGNWLFHCHNLYHLESGMARVIRYV</sequence>
<feature type="domain" description="Plastocyanin-like" evidence="5">
    <location>
        <begin position="244"/>
        <end position="326"/>
    </location>
</feature>
<dbReference type="Proteomes" id="UP000628840">
    <property type="component" value="Unassembled WGS sequence"/>
</dbReference>
<evidence type="ECO:0000259" key="7">
    <source>
        <dbReference type="Pfam" id="PF07732"/>
    </source>
</evidence>
<dbReference type="Gene3D" id="2.60.40.420">
    <property type="entry name" value="Cupredoxins - blue copper proteins"/>
    <property type="match status" value="2"/>
</dbReference>
<dbReference type="PROSITE" id="PS00080">
    <property type="entry name" value="MULTICOPPER_OXIDASE2"/>
    <property type="match status" value="1"/>
</dbReference>
<dbReference type="RefSeq" id="WP_123078786.1">
    <property type="nucleotide sequence ID" value="NZ_BMPF01000004.1"/>
</dbReference>
<dbReference type="CDD" id="cd13861">
    <property type="entry name" value="CuRO_1_CumA_like"/>
    <property type="match status" value="1"/>
</dbReference>
<dbReference type="PANTHER" id="PTHR11709:SF394">
    <property type="entry name" value="FI03373P-RELATED"/>
    <property type="match status" value="1"/>
</dbReference>
<dbReference type="GO" id="GO:0016491">
    <property type="term" value="F:oxidoreductase activity"/>
    <property type="evidence" value="ECO:0007669"/>
    <property type="project" value="UniProtKB-KW"/>
</dbReference>
<organism evidence="8 9">
    <name type="scientific">Halarchaeum grantii</name>
    <dbReference type="NCBI Taxonomy" id="1193105"/>
    <lineage>
        <taxon>Archaea</taxon>
        <taxon>Methanobacteriati</taxon>
        <taxon>Methanobacteriota</taxon>
        <taxon>Stenosarchaea group</taxon>
        <taxon>Halobacteria</taxon>
        <taxon>Halobacteriales</taxon>
        <taxon>Halobacteriaceae</taxon>
    </lineage>
</organism>
<name>A0A830F5B5_9EURY</name>
<dbReference type="InterPro" id="IPR011706">
    <property type="entry name" value="Cu-oxidase_C"/>
</dbReference>
<evidence type="ECO:0000259" key="5">
    <source>
        <dbReference type="Pfam" id="PF00394"/>
    </source>
</evidence>
<dbReference type="InterPro" id="IPR001117">
    <property type="entry name" value="Cu-oxidase_2nd"/>
</dbReference>
<dbReference type="InterPro" id="IPR008972">
    <property type="entry name" value="Cupredoxin"/>
</dbReference>
<evidence type="ECO:0000313" key="9">
    <source>
        <dbReference type="Proteomes" id="UP000628840"/>
    </source>
</evidence>
<gene>
    <name evidence="8" type="ORF">GCM10009037_25470</name>
</gene>
<dbReference type="Pfam" id="PF07732">
    <property type="entry name" value="Cu-oxidase_3"/>
    <property type="match status" value="1"/>
</dbReference>
<keyword evidence="2" id="KW-0560">Oxidoreductase</keyword>
<feature type="domain" description="Plastocyanin-like" evidence="7">
    <location>
        <begin position="77"/>
        <end position="186"/>
    </location>
</feature>
<dbReference type="InterPro" id="IPR033138">
    <property type="entry name" value="Cu_oxidase_CS"/>
</dbReference>
<evidence type="ECO:0000313" key="8">
    <source>
        <dbReference type="EMBL" id="GGL40643.1"/>
    </source>
</evidence>
<keyword evidence="1" id="KW-0479">Metal-binding</keyword>
<dbReference type="InterPro" id="IPR006311">
    <property type="entry name" value="TAT_signal"/>
</dbReference>
<evidence type="ECO:0000256" key="2">
    <source>
        <dbReference type="ARBA" id="ARBA00023002"/>
    </source>
</evidence>
<dbReference type="InterPro" id="IPR034279">
    <property type="entry name" value="CuRO_3_CopA"/>
</dbReference>
<evidence type="ECO:0000256" key="1">
    <source>
        <dbReference type="ARBA" id="ARBA00022723"/>
    </source>
</evidence>
<protein>
    <submittedName>
        <fullName evidence="8">Oxidase (Copper-binding protein)</fullName>
    </submittedName>
</protein>
<dbReference type="PROSITE" id="PS00079">
    <property type="entry name" value="MULTICOPPER_OXIDASE1"/>
    <property type="match status" value="2"/>
</dbReference>
<comment type="caution">
    <text evidence="8">The sequence shown here is derived from an EMBL/GenBank/DDBJ whole genome shotgun (WGS) entry which is preliminary data.</text>
</comment>
<evidence type="ECO:0000259" key="6">
    <source>
        <dbReference type="Pfam" id="PF07731"/>
    </source>
</evidence>
<dbReference type="AlphaFoldDB" id="A0A830F5B5"/>
<dbReference type="GO" id="GO:0005507">
    <property type="term" value="F:copper ion binding"/>
    <property type="evidence" value="ECO:0007669"/>
    <property type="project" value="InterPro"/>
</dbReference>
<accession>A0A830F5B5</accession>
<dbReference type="PROSITE" id="PS51318">
    <property type="entry name" value="TAT"/>
    <property type="match status" value="1"/>
</dbReference>
<feature type="region of interest" description="Disordered" evidence="4">
    <location>
        <begin position="27"/>
        <end position="68"/>
    </location>
</feature>
<dbReference type="OrthoDB" id="247881at2157"/>